<name>A0ABW4HPU5_9BACI</name>
<reference evidence="10" key="1">
    <citation type="journal article" date="2019" name="Int. J. Syst. Evol. Microbiol.">
        <title>The Global Catalogue of Microorganisms (GCM) 10K type strain sequencing project: providing services to taxonomists for standard genome sequencing and annotation.</title>
        <authorList>
            <consortium name="The Broad Institute Genomics Platform"/>
            <consortium name="The Broad Institute Genome Sequencing Center for Infectious Disease"/>
            <person name="Wu L."/>
            <person name="Ma J."/>
        </authorList>
    </citation>
    <scope>NUCLEOTIDE SEQUENCE [LARGE SCALE GENOMIC DNA]</scope>
    <source>
        <strain evidence="10">CGMCC 1.12376</strain>
    </source>
</reference>
<evidence type="ECO:0000256" key="4">
    <source>
        <dbReference type="ARBA" id="ARBA00022801"/>
    </source>
</evidence>
<dbReference type="InterPro" id="IPR013527">
    <property type="entry name" value="YicC-like_N"/>
</dbReference>
<keyword evidence="4 9" id="KW-0378">Hydrolase</keyword>
<dbReference type="EC" id="3.1.-.-" evidence="9"/>
<organism evidence="9 10">
    <name type="scientific">Oceanobacillus luteolus</name>
    <dbReference type="NCBI Taxonomy" id="1274358"/>
    <lineage>
        <taxon>Bacteria</taxon>
        <taxon>Bacillati</taxon>
        <taxon>Bacillota</taxon>
        <taxon>Bacilli</taxon>
        <taxon>Bacillales</taxon>
        <taxon>Bacillaceae</taxon>
        <taxon>Oceanobacillus</taxon>
    </lineage>
</organism>
<dbReference type="NCBIfam" id="TIGR00255">
    <property type="entry name" value="YicC/YloC family endoribonuclease"/>
    <property type="match status" value="1"/>
</dbReference>
<evidence type="ECO:0000313" key="10">
    <source>
        <dbReference type="Proteomes" id="UP001597221"/>
    </source>
</evidence>
<comment type="caution">
    <text evidence="9">The sequence shown here is derived from an EMBL/GenBank/DDBJ whole genome shotgun (WGS) entry which is preliminary data.</text>
</comment>
<proteinExistence type="inferred from homology"/>
<comment type="cofactor">
    <cofactor evidence="1">
        <name>a divalent metal cation</name>
        <dbReference type="ChEBI" id="CHEBI:60240"/>
    </cofactor>
</comment>
<dbReference type="GO" id="GO:0016787">
    <property type="term" value="F:hydrolase activity"/>
    <property type="evidence" value="ECO:0007669"/>
    <property type="project" value="UniProtKB-KW"/>
</dbReference>
<keyword evidence="6" id="KW-0175">Coiled coil</keyword>
<dbReference type="EMBL" id="JBHUDE010000040">
    <property type="protein sequence ID" value="MFD1607633.1"/>
    <property type="molecule type" value="Genomic_DNA"/>
</dbReference>
<dbReference type="PANTHER" id="PTHR30636">
    <property type="entry name" value="UPF0701 PROTEIN YICC"/>
    <property type="match status" value="1"/>
</dbReference>
<dbReference type="Pfam" id="PF08340">
    <property type="entry name" value="YicC-like_C"/>
    <property type="match status" value="1"/>
</dbReference>
<dbReference type="Proteomes" id="UP001597221">
    <property type="component" value="Unassembled WGS sequence"/>
</dbReference>
<dbReference type="InterPro" id="IPR005229">
    <property type="entry name" value="YicC/YloC-like"/>
</dbReference>
<evidence type="ECO:0000256" key="2">
    <source>
        <dbReference type="ARBA" id="ARBA00022722"/>
    </source>
</evidence>
<comment type="similarity">
    <text evidence="5">Belongs to the YicC/YloC family.</text>
</comment>
<evidence type="ECO:0000256" key="5">
    <source>
        <dbReference type="ARBA" id="ARBA00035648"/>
    </source>
</evidence>
<evidence type="ECO:0000256" key="1">
    <source>
        <dbReference type="ARBA" id="ARBA00001968"/>
    </source>
</evidence>
<evidence type="ECO:0000256" key="6">
    <source>
        <dbReference type="SAM" id="Coils"/>
    </source>
</evidence>
<dbReference type="RefSeq" id="WP_251510882.1">
    <property type="nucleotide sequence ID" value="NZ_JAMBON010000001.1"/>
</dbReference>
<evidence type="ECO:0000256" key="3">
    <source>
        <dbReference type="ARBA" id="ARBA00022759"/>
    </source>
</evidence>
<keyword evidence="10" id="KW-1185">Reference proteome</keyword>
<sequence>MLSSMTGYGRQIVERDSYRIVVEMRSVNNRFLDISLKMPRSLLHLEDKIRRIIKNYFSRGKFEIYISITGQGNITKKLHVDWELLGQYIEQIEEIKKRHQVKGEVAVDDLLKLEEIFNVDEEEKQDEALKDLLFQAVENSCEELQEMRQTEGTYLKNDLLLRLNKMEELTESLQAMRSKVVQSYRERIRNRINEHLAQYAQIEDGRIIQEVAVLAEKGDITEELTRLSSHISQMRKVIDKAGSVGRKLDFICQEMHREANTIGSKSTAAEINEIDVLLKTEIEKIKEQVQNIE</sequence>
<keyword evidence="2" id="KW-0540">Nuclease</keyword>
<evidence type="ECO:0000259" key="8">
    <source>
        <dbReference type="Pfam" id="PF08340"/>
    </source>
</evidence>
<dbReference type="PANTHER" id="PTHR30636:SF3">
    <property type="entry name" value="UPF0701 PROTEIN YICC"/>
    <property type="match status" value="1"/>
</dbReference>
<protein>
    <submittedName>
        <fullName evidence="9">YicC/YloC family endoribonuclease</fullName>
        <ecNumber evidence="9">3.1.-.-</ecNumber>
    </submittedName>
</protein>
<feature type="domain" description="Endoribonuclease YicC-like C-terminal" evidence="8">
    <location>
        <begin position="175"/>
        <end position="293"/>
    </location>
</feature>
<evidence type="ECO:0000259" key="7">
    <source>
        <dbReference type="Pfam" id="PF03755"/>
    </source>
</evidence>
<feature type="domain" description="Endoribonuclease YicC-like N-terminal" evidence="7">
    <location>
        <begin position="3"/>
        <end position="156"/>
    </location>
</feature>
<evidence type="ECO:0000313" key="9">
    <source>
        <dbReference type="EMBL" id="MFD1607633.1"/>
    </source>
</evidence>
<feature type="coiled-coil region" evidence="6">
    <location>
        <begin position="156"/>
        <end position="186"/>
    </location>
</feature>
<dbReference type="Pfam" id="PF03755">
    <property type="entry name" value="YicC-like_N"/>
    <property type="match status" value="1"/>
</dbReference>
<keyword evidence="3" id="KW-0255">Endonuclease</keyword>
<accession>A0ABW4HPU5</accession>
<gene>
    <name evidence="9" type="ORF">ACFSBH_08210</name>
</gene>
<dbReference type="InterPro" id="IPR013551">
    <property type="entry name" value="YicC-like_C"/>
</dbReference>